<dbReference type="OrthoDB" id="5694214at2"/>
<proteinExistence type="inferred from homology"/>
<dbReference type="Proteomes" id="UP000192276">
    <property type="component" value="Unassembled WGS sequence"/>
</dbReference>
<evidence type="ECO:0000256" key="1">
    <source>
        <dbReference type="ARBA" id="ARBA00004442"/>
    </source>
</evidence>
<dbReference type="InterPro" id="IPR011990">
    <property type="entry name" value="TPR-like_helical_dom_sf"/>
</dbReference>
<evidence type="ECO:0000256" key="2">
    <source>
        <dbReference type="ARBA" id="ARBA00006275"/>
    </source>
</evidence>
<accession>A0A1V9ES70</accession>
<comment type="subcellular location">
    <subcellularLocation>
        <location evidence="1">Cell outer membrane</location>
    </subcellularLocation>
</comment>
<keyword evidence="9" id="KW-1185">Reference proteome</keyword>
<organism evidence="8 9">
    <name type="scientific">Niastella populi</name>
    <dbReference type="NCBI Taxonomy" id="550983"/>
    <lineage>
        <taxon>Bacteria</taxon>
        <taxon>Pseudomonadati</taxon>
        <taxon>Bacteroidota</taxon>
        <taxon>Chitinophagia</taxon>
        <taxon>Chitinophagales</taxon>
        <taxon>Chitinophagaceae</taxon>
        <taxon>Niastella</taxon>
    </lineage>
</organism>
<dbReference type="AlphaFoldDB" id="A0A1V9ES70"/>
<comment type="caution">
    <text evidence="8">The sequence shown here is derived from an EMBL/GenBank/DDBJ whole genome shotgun (WGS) entry which is preliminary data.</text>
</comment>
<name>A0A1V9ES70_9BACT</name>
<dbReference type="SUPFAM" id="SSF48452">
    <property type="entry name" value="TPR-like"/>
    <property type="match status" value="1"/>
</dbReference>
<dbReference type="RefSeq" id="WP_081170282.1">
    <property type="nucleotide sequence ID" value="NZ_LWBP01000232.1"/>
</dbReference>
<dbReference type="GO" id="GO:0009279">
    <property type="term" value="C:cell outer membrane"/>
    <property type="evidence" value="ECO:0007669"/>
    <property type="project" value="UniProtKB-SubCell"/>
</dbReference>
<evidence type="ECO:0000256" key="5">
    <source>
        <dbReference type="ARBA" id="ARBA00023237"/>
    </source>
</evidence>
<reference evidence="9" key="1">
    <citation type="submission" date="2016-04" db="EMBL/GenBank/DDBJ databases">
        <authorList>
            <person name="Chen L."/>
            <person name="Zhuang W."/>
            <person name="Wang G."/>
        </authorList>
    </citation>
    <scope>NUCLEOTIDE SEQUENCE [LARGE SCALE GENOMIC DNA]</scope>
    <source>
        <strain evidence="9">208</strain>
    </source>
</reference>
<evidence type="ECO:0000259" key="7">
    <source>
        <dbReference type="Pfam" id="PF14322"/>
    </source>
</evidence>
<keyword evidence="3" id="KW-0732">Signal</keyword>
<keyword evidence="5" id="KW-0998">Cell outer membrane</keyword>
<evidence type="ECO:0000259" key="6">
    <source>
        <dbReference type="Pfam" id="PF07980"/>
    </source>
</evidence>
<evidence type="ECO:0000313" key="9">
    <source>
        <dbReference type="Proteomes" id="UP000192276"/>
    </source>
</evidence>
<evidence type="ECO:0008006" key="10">
    <source>
        <dbReference type="Google" id="ProtNLM"/>
    </source>
</evidence>
<evidence type="ECO:0000256" key="3">
    <source>
        <dbReference type="ARBA" id="ARBA00022729"/>
    </source>
</evidence>
<feature type="domain" description="RagB/SusD" evidence="6">
    <location>
        <begin position="323"/>
        <end position="582"/>
    </location>
</feature>
<gene>
    <name evidence="8" type="ORF">A4R26_07245</name>
</gene>
<dbReference type="EMBL" id="LWBP01000232">
    <property type="protein sequence ID" value="OQP48892.1"/>
    <property type="molecule type" value="Genomic_DNA"/>
</dbReference>
<feature type="domain" description="SusD-like N-terminal" evidence="7">
    <location>
        <begin position="107"/>
        <end position="231"/>
    </location>
</feature>
<dbReference type="InterPro" id="IPR012944">
    <property type="entry name" value="SusD_RagB_dom"/>
</dbReference>
<evidence type="ECO:0000256" key="4">
    <source>
        <dbReference type="ARBA" id="ARBA00023136"/>
    </source>
</evidence>
<comment type="similarity">
    <text evidence="2">Belongs to the SusD family.</text>
</comment>
<dbReference type="STRING" id="550983.A4R26_07245"/>
<dbReference type="PROSITE" id="PS51257">
    <property type="entry name" value="PROKAR_LIPOPROTEIN"/>
    <property type="match status" value="1"/>
</dbReference>
<sequence length="582" mass="65065">MMKKIMAIMAGCAFVALCSCEKKDLLDAKPNTNLNEETTFSDSARTIDFLFGIYADIGFSFGYRRYTYASNISAGTAEGCDEAVHRLSGATQPFVYLFNGTLNAVNTAPYEYMWWRPWTNIRRANVFLSKVDGAPLSDATKTMAKAEARFLRAWYYSILLKNFGGIPVIEDKVFGPADDINMPRNSYEDCVNYIIGEIEKAADDLPVEHISQNFGRITKGACLGLKSRVLLCAASPLFNGGSVATDEAQKKVTSYPSFDQQRWQKAADAAKAVIDMGFYALHEDNATAPGYGFSRVFLIRKNREYILPGMQGPNKTMEGFALPKSRNTGTTQTAPSQNLAEAFGMINGKPITDPASGFDPNDPFVNRDPRFNYTFIYNGSLWYSSTTGNRQPLYTYNGAPNDGYGTVAWATGYWWRKMMDENTAQNAGPNTDRCLPLIRYAEILLNYAEAANEMGNTGIAYDQLKLIRKRAGIQPGVDGLYGVAAGLGKEDMRKVLQNERQVELAYEDHRYWDVRRWKIAQATQNVEMKAMKITKTGATSYTYEVVPINVNAKHQFNDAYYLFPIMQSELAKNPNLIQNPGY</sequence>
<protein>
    <recommendedName>
        <fullName evidence="10">Carbohydrate-binding protein SusD</fullName>
    </recommendedName>
</protein>
<evidence type="ECO:0000313" key="8">
    <source>
        <dbReference type="EMBL" id="OQP48892.1"/>
    </source>
</evidence>
<dbReference type="Gene3D" id="1.25.40.390">
    <property type="match status" value="1"/>
</dbReference>
<dbReference type="InterPro" id="IPR033985">
    <property type="entry name" value="SusD-like_N"/>
</dbReference>
<dbReference type="Pfam" id="PF07980">
    <property type="entry name" value="SusD_RagB"/>
    <property type="match status" value="1"/>
</dbReference>
<dbReference type="Pfam" id="PF14322">
    <property type="entry name" value="SusD-like_3"/>
    <property type="match status" value="1"/>
</dbReference>
<keyword evidence="4" id="KW-0472">Membrane</keyword>